<evidence type="ECO:0000313" key="3">
    <source>
        <dbReference type="EMBL" id="MBP5859013.1"/>
    </source>
</evidence>
<keyword evidence="1" id="KW-0472">Membrane</keyword>
<keyword evidence="3" id="KW-0813">Transport</keyword>
<dbReference type="Proteomes" id="UP000672602">
    <property type="component" value="Unassembled WGS sequence"/>
</dbReference>
<sequence>MAAVYFSIVTITTLGYGDFSPRQPLRLLAAMEAVSGLIVFGIFVGLIAHSLNRVGDKAGATNVWPAPAASNNQQMTRRVCINVSGIS</sequence>
<name>A0A8J7SLC2_9PROT</name>
<feature type="transmembrane region" description="Helical" evidence="1">
    <location>
        <begin position="27"/>
        <end position="48"/>
    </location>
</feature>
<evidence type="ECO:0000259" key="2">
    <source>
        <dbReference type="Pfam" id="PF07885"/>
    </source>
</evidence>
<keyword evidence="1" id="KW-0812">Transmembrane</keyword>
<dbReference type="SUPFAM" id="SSF81324">
    <property type="entry name" value="Voltage-gated potassium channels"/>
    <property type="match status" value="1"/>
</dbReference>
<dbReference type="InterPro" id="IPR013099">
    <property type="entry name" value="K_chnl_dom"/>
</dbReference>
<dbReference type="EMBL" id="JAGMWN010000013">
    <property type="protein sequence ID" value="MBP5859013.1"/>
    <property type="molecule type" value="Genomic_DNA"/>
</dbReference>
<dbReference type="Pfam" id="PF07885">
    <property type="entry name" value="Ion_trans_2"/>
    <property type="match status" value="1"/>
</dbReference>
<dbReference type="AlphaFoldDB" id="A0A8J7SLC2"/>
<keyword evidence="4" id="KW-1185">Reference proteome</keyword>
<organism evidence="3 4">
    <name type="scientific">Marivibrio halodurans</name>
    <dbReference type="NCBI Taxonomy" id="2039722"/>
    <lineage>
        <taxon>Bacteria</taxon>
        <taxon>Pseudomonadati</taxon>
        <taxon>Pseudomonadota</taxon>
        <taxon>Alphaproteobacteria</taxon>
        <taxon>Rhodospirillales</taxon>
        <taxon>Rhodospirillaceae</taxon>
        <taxon>Marivibrio</taxon>
    </lineage>
</organism>
<keyword evidence="3" id="KW-0406">Ion transport</keyword>
<dbReference type="Gene3D" id="1.10.287.70">
    <property type="match status" value="1"/>
</dbReference>
<dbReference type="GO" id="GO:0034220">
    <property type="term" value="P:monoatomic ion transmembrane transport"/>
    <property type="evidence" value="ECO:0007669"/>
    <property type="project" value="UniProtKB-KW"/>
</dbReference>
<gene>
    <name evidence="3" type="ORF">KAJ83_18480</name>
</gene>
<protein>
    <submittedName>
        <fullName evidence="3">Two pore domain potassium channel family protein</fullName>
    </submittedName>
</protein>
<accession>A0A8J7SLC2</accession>
<feature type="domain" description="Potassium channel" evidence="2">
    <location>
        <begin position="2"/>
        <end position="50"/>
    </location>
</feature>
<evidence type="ECO:0000313" key="4">
    <source>
        <dbReference type="Proteomes" id="UP000672602"/>
    </source>
</evidence>
<comment type="caution">
    <text evidence="3">The sequence shown here is derived from an EMBL/GenBank/DDBJ whole genome shotgun (WGS) entry which is preliminary data.</text>
</comment>
<keyword evidence="1" id="KW-1133">Transmembrane helix</keyword>
<reference evidence="3" key="1">
    <citation type="submission" date="2021-04" db="EMBL/GenBank/DDBJ databases">
        <authorList>
            <person name="Zhang D.-C."/>
        </authorList>
    </citation>
    <scope>NUCLEOTIDE SEQUENCE</scope>
    <source>
        <strain evidence="3">CGMCC 1.15697</strain>
    </source>
</reference>
<keyword evidence="3" id="KW-0407">Ion channel</keyword>
<evidence type="ECO:0000256" key="1">
    <source>
        <dbReference type="SAM" id="Phobius"/>
    </source>
</evidence>
<feature type="non-terminal residue" evidence="3">
    <location>
        <position position="87"/>
    </location>
</feature>
<proteinExistence type="predicted"/>